<keyword evidence="4 6" id="KW-0012">Acyltransferase</keyword>
<dbReference type="InterPro" id="IPR024925">
    <property type="entry name" value="Malonyl_CoA-ACP_transAc"/>
</dbReference>
<dbReference type="InterPro" id="IPR001227">
    <property type="entry name" value="Ac_transferase_dom_sf"/>
</dbReference>
<feature type="active site" evidence="7">
    <location>
        <position position="91"/>
    </location>
</feature>
<dbReference type="SUPFAM" id="SSF52151">
    <property type="entry name" value="FabD/lysophospholipase-like"/>
    <property type="match status" value="1"/>
</dbReference>
<dbReference type="InterPro" id="IPR014043">
    <property type="entry name" value="Acyl_transferase_dom"/>
</dbReference>
<accession>A0A1D7THH2</accession>
<keyword evidence="10" id="KW-1185">Reference proteome</keyword>
<dbReference type="KEGG" id="shal:SHALO_0692"/>
<evidence type="ECO:0000313" key="10">
    <source>
        <dbReference type="Proteomes" id="UP000094609"/>
    </source>
</evidence>
<dbReference type="EC" id="2.3.1.39" evidence="1 6"/>
<dbReference type="PANTHER" id="PTHR42681:SF1">
    <property type="entry name" value="MALONYL-COA-ACYL CARRIER PROTEIN TRANSACYLASE, MITOCHONDRIAL"/>
    <property type="match status" value="1"/>
</dbReference>
<dbReference type="Pfam" id="PF00698">
    <property type="entry name" value="Acyl_transf_1"/>
    <property type="match status" value="1"/>
</dbReference>
<dbReference type="AlphaFoldDB" id="A0A1D7THH2"/>
<evidence type="ECO:0000256" key="4">
    <source>
        <dbReference type="ARBA" id="ARBA00023315"/>
    </source>
</evidence>
<dbReference type="InterPro" id="IPR050858">
    <property type="entry name" value="Mal-CoA-ACP_Trans/PKS_FabD"/>
</dbReference>
<protein>
    <recommendedName>
        <fullName evidence="2 6">Malonyl CoA-acyl carrier protein transacylase</fullName>
        <ecNumber evidence="1 6">2.3.1.39</ecNumber>
    </recommendedName>
</protein>
<evidence type="ECO:0000313" key="9">
    <source>
        <dbReference type="EMBL" id="AOO64475.1"/>
    </source>
</evidence>
<dbReference type="EMBL" id="CP017111">
    <property type="protein sequence ID" value="AOO64475.1"/>
    <property type="molecule type" value="Genomic_DNA"/>
</dbReference>
<dbReference type="Proteomes" id="UP000094609">
    <property type="component" value="Chromosome"/>
</dbReference>
<evidence type="ECO:0000256" key="3">
    <source>
        <dbReference type="ARBA" id="ARBA00022679"/>
    </source>
</evidence>
<organism evidence="9 10">
    <name type="scientific">Sulfurospirillum halorespirans DSM 13726</name>
    <dbReference type="NCBI Taxonomy" id="1193502"/>
    <lineage>
        <taxon>Bacteria</taxon>
        <taxon>Pseudomonadati</taxon>
        <taxon>Campylobacterota</taxon>
        <taxon>Epsilonproteobacteria</taxon>
        <taxon>Campylobacterales</taxon>
        <taxon>Sulfurospirillaceae</taxon>
        <taxon>Sulfurospirillum</taxon>
    </lineage>
</organism>
<dbReference type="PIRSF" id="PIRSF000446">
    <property type="entry name" value="Mct"/>
    <property type="match status" value="1"/>
</dbReference>
<dbReference type="InterPro" id="IPR004410">
    <property type="entry name" value="Malonyl_CoA-ACP_transAc_FabD"/>
</dbReference>
<reference evidence="10" key="1">
    <citation type="submission" date="2016-08" db="EMBL/GenBank/DDBJ databases">
        <title>Complete genome sequence of the organohalide-respiring Epsilonproteobacterium Sulfurospirillum halorespirans.</title>
        <authorList>
            <person name="Goris T."/>
            <person name="Zimmermann J."/>
            <person name="Schenz B."/>
            <person name="Lemos M."/>
            <person name="Hackermueller J."/>
            <person name="Diekert G."/>
        </authorList>
    </citation>
    <scope>NUCLEOTIDE SEQUENCE [LARGE SCALE GENOMIC DNA]</scope>
    <source>
        <strain>DSM 13726</strain>
        <strain evidence="10">PCE-M2</strain>
    </source>
</reference>
<evidence type="ECO:0000256" key="6">
    <source>
        <dbReference type="PIRNR" id="PIRNR000446"/>
    </source>
</evidence>
<name>A0A1D7THH2_9BACT</name>
<proteinExistence type="inferred from homology"/>
<dbReference type="STRING" id="1193502.SHALO_0692"/>
<dbReference type="PANTHER" id="PTHR42681">
    <property type="entry name" value="MALONYL-COA-ACYL CARRIER PROTEIN TRANSACYLASE, MITOCHONDRIAL"/>
    <property type="match status" value="1"/>
</dbReference>
<dbReference type="SUPFAM" id="SSF55048">
    <property type="entry name" value="Probable ACP-binding domain of malonyl-CoA ACP transacylase"/>
    <property type="match status" value="1"/>
</dbReference>
<feature type="active site" evidence="7">
    <location>
        <position position="201"/>
    </location>
</feature>
<dbReference type="InterPro" id="IPR016035">
    <property type="entry name" value="Acyl_Trfase/lysoPLipase"/>
</dbReference>
<feature type="domain" description="Malonyl-CoA:ACP transacylase (MAT)" evidence="8">
    <location>
        <begin position="7"/>
        <end position="299"/>
    </location>
</feature>
<comment type="similarity">
    <text evidence="6">Belongs to the fabD family.</text>
</comment>
<gene>
    <name evidence="9" type="ORF">SHALO_0692</name>
</gene>
<evidence type="ECO:0000259" key="8">
    <source>
        <dbReference type="SMART" id="SM00827"/>
    </source>
</evidence>
<dbReference type="SMART" id="SM00827">
    <property type="entry name" value="PKS_AT"/>
    <property type="match status" value="1"/>
</dbReference>
<dbReference type="InterPro" id="IPR016036">
    <property type="entry name" value="Malonyl_transacylase_ACP-bd"/>
</dbReference>
<dbReference type="RefSeq" id="WP_069477378.1">
    <property type="nucleotide sequence ID" value="NZ_CP017111.1"/>
</dbReference>
<dbReference type="NCBIfam" id="TIGR00128">
    <property type="entry name" value="fabD"/>
    <property type="match status" value="1"/>
</dbReference>
<keyword evidence="3 6" id="KW-0808">Transferase</keyword>
<evidence type="ECO:0000256" key="2">
    <source>
        <dbReference type="ARBA" id="ARBA00018953"/>
    </source>
</evidence>
<dbReference type="GO" id="GO:0005829">
    <property type="term" value="C:cytosol"/>
    <property type="evidence" value="ECO:0007669"/>
    <property type="project" value="TreeGrafter"/>
</dbReference>
<evidence type="ECO:0000256" key="7">
    <source>
        <dbReference type="PIRSR" id="PIRSR000446-1"/>
    </source>
</evidence>
<comment type="catalytic activity">
    <reaction evidence="5 6">
        <text>holo-[ACP] + malonyl-CoA = malonyl-[ACP] + CoA</text>
        <dbReference type="Rhea" id="RHEA:41792"/>
        <dbReference type="Rhea" id="RHEA-COMP:9623"/>
        <dbReference type="Rhea" id="RHEA-COMP:9685"/>
        <dbReference type="ChEBI" id="CHEBI:57287"/>
        <dbReference type="ChEBI" id="CHEBI:57384"/>
        <dbReference type="ChEBI" id="CHEBI:64479"/>
        <dbReference type="ChEBI" id="CHEBI:78449"/>
        <dbReference type="EC" id="2.3.1.39"/>
    </reaction>
</comment>
<evidence type="ECO:0000256" key="1">
    <source>
        <dbReference type="ARBA" id="ARBA00013258"/>
    </source>
</evidence>
<sequence length="307" mass="33583">MNNSIFIFPGQGSQKIGMGKDFYDNAPLAKEMIEKASQRVGFDFTALLFEENDRLDQTEFAQPAILLVSLIAHRLFSEQCKVLPQSVLGHSLGEFSALSAANAMDYLDAVELVHQRGLLMKQACEGINAGMMALLGLDDVSVENLTCKERELGKKVWAANYNGDGQIVIAGNKDDLASLEPLFKEAGAKKTVLLPMSVASHCPLLSSAQPKLEAYLEKWLKESFAMPVISNVTASAYQSKAEAKKLLSEQLVSPVKYKQSILHVENSTDSFIEFGGSVLKGLNKRISQKPTHSITDMKSLDEVLALL</sequence>
<dbReference type="PATRIC" id="fig|1193502.14.peg.696"/>
<dbReference type="GO" id="GO:0006633">
    <property type="term" value="P:fatty acid biosynthetic process"/>
    <property type="evidence" value="ECO:0007669"/>
    <property type="project" value="TreeGrafter"/>
</dbReference>
<dbReference type="Gene3D" id="3.40.366.10">
    <property type="entry name" value="Malonyl-Coenzyme A Acyl Carrier Protein, domain 2"/>
    <property type="match status" value="1"/>
</dbReference>
<dbReference type="GO" id="GO:0004314">
    <property type="term" value="F:[acyl-carrier-protein] S-malonyltransferase activity"/>
    <property type="evidence" value="ECO:0007669"/>
    <property type="project" value="UniProtKB-EC"/>
</dbReference>
<dbReference type="Gene3D" id="3.30.70.250">
    <property type="entry name" value="Malonyl-CoA ACP transacylase, ACP-binding"/>
    <property type="match status" value="1"/>
</dbReference>
<evidence type="ECO:0000256" key="5">
    <source>
        <dbReference type="ARBA" id="ARBA00048462"/>
    </source>
</evidence>